<feature type="repeat" description="PPR" evidence="6">
    <location>
        <begin position="299"/>
        <end position="329"/>
    </location>
</feature>
<keyword evidence="4" id="KW-0809">Transit peptide</keyword>
<comment type="subcellular location">
    <subcellularLocation>
        <location evidence="1">Mitochondrion</location>
    </subcellularLocation>
</comment>
<dbReference type="Pfam" id="PF20431">
    <property type="entry name" value="E_motif"/>
    <property type="match status" value="1"/>
</dbReference>
<feature type="repeat" description="PPR" evidence="6">
    <location>
        <begin position="200"/>
        <end position="230"/>
    </location>
</feature>
<feature type="repeat" description="PPR" evidence="6">
    <location>
        <begin position="67"/>
        <end position="101"/>
    </location>
</feature>
<evidence type="ECO:0000256" key="5">
    <source>
        <dbReference type="ARBA" id="ARBA00023128"/>
    </source>
</evidence>
<name>A0AAE1MDQ9_9FABA</name>
<dbReference type="PROSITE" id="PS51375">
    <property type="entry name" value="PPR"/>
    <property type="match status" value="7"/>
</dbReference>
<dbReference type="NCBIfam" id="TIGR00756">
    <property type="entry name" value="PPR"/>
    <property type="match status" value="5"/>
</dbReference>
<keyword evidence="9" id="KW-1185">Reference proteome</keyword>
<comment type="similarity">
    <text evidence="2">Belongs to the PPR family. PCMP-H subfamily.</text>
</comment>
<evidence type="ECO:0000256" key="6">
    <source>
        <dbReference type="PROSITE-ProRule" id="PRU00708"/>
    </source>
</evidence>
<dbReference type="FunFam" id="1.25.40.10:FF:000501">
    <property type="entry name" value="Putative pentatricopeptide repeat-containing protein mitochondrial"/>
    <property type="match status" value="1"/>
</dbReference>
<dbReference type="Pfam" id="PF14432">
    <property type="entry name" value="DYW_deaminase"/>
    <property type="match status" value="1"/>
</dbReference>
<dbReference type="PANTHER" id="PTHR47926:SF420">
    <property type="entry name" value="REPEAT-CONTAINING PROTEIN, PUTATIVE-RELATED"/>
    <property type="match status" value="1"/>
</dbReference>
<dbReference type="Pfam" id="PF01535">
    <property type="entry name" value="PPR"/>
    <property type="match status" value="5"/>
</dbReference>
<dbReference type="InterPro" id="IPR011990">
    <property type="entry name" value="TPR-like_helical_dom_sf"/>
</dbReference>
<dbReference type="AlphaFoldDB" id="A0AAE1MDQ9"/>
<dbReference type="Proteomes" id="UP001293593">
    <property type="component" value="Unassembled WGS sequence"/>
</dbReference>
<dbReference type="InterPro" id="IPR046960">
    <property type="entry name" value="PPR_At4g14850-like_plant"/>
</dbReference>
<protein>
    <recommendedName>
        <fullName evidence="7">DYW domain-containing protein</fullName>
    </recommendedName>
</protein>
<dbReference type="SUPFAM" id="SSF48452">
    <property type="entry name" value="TPR-like"/>
    <property type="match status" value="1"/>
</dbReference>
<feature type="repeat" description="PPR" evidence="6">
    <location>
        <begin position="231"/>
        <end position="265"/>
    </location>
</feature>
<evidence type="ECO:0000256" key="1">
    <source>
        <dbReference type="ARBA" id="ARBA00004173"/>
    </source>
</evidence>
<dbReference type="FunFam" id="1.25.40.10:FF:000366">
    <property type="entry name" value="Pentatricopeptide (PPR) repeat-containing protein"/>
    <property type="match status" value="1"/>
</dbReference>
<dbReference type="InterPro" id="IPR002885">
    <property type="entry name" value="PPR_rpt"/>
</dbReference>
<comment type="caution">
    <text evidence="8">The sequence shown here is derived from an EMBL/GenBank/DDBJ whole genome shotgun (WGS) entry which is preliminary data.</text>
</comment>
<feature type="repeat" description="PPR" evidence="6">
    <location>
        <begin position="133"/>
        <end position="167"/>
    </location>
</feature>
<evidence type="ECO:0000313" key="9">
    <source>
        <dbReference type="Proteomes" id="UP001293593"/>
    </source>
</evidence>
<dbReference type="FunFam" id="1.25.40.10:FF:000031">
    <property type="entry name" value="Pentatricopeptide repeat-containing protein mitochondrial"/>
    <property type="match status" value="1"/>
</dbReference>
<dbReference type="PANTHER" id="PTHR47926">
    <property type="entry name" value="PENTATRICOPEPTIDE REPEAT-CONTAINING PROTEIN"/>
    <property type="match status" value="1"/>
</dbReference>
<evidence type="ECO:0000256" key="3">
    <source>
        <dbReference type="ARBA" id="ARBA00022737"/>
    </source>
</evidence>
<dbReference type="GO" id="GO:0003723">
    <property type="term" value="F:RNA binding"/>
    <property type="evidence" value="ECO:0007669"/>
    <property type="project" value="InterPro"/>
</dbReference>
<sequence>MRAISSLLPYLKRLPCSSCLTSLASTLSSPVNSSSLLNDFTNFCYKRDLPRAMRALEAMERHKVWADAITYSELVKCCLARGAISEGKRVHKHIFSNGYEPKTFLINTMLNMYVKFSLLEEAQVLFEKMPERNVVSWTTMISAYSNSKLNTRALNFFVLMIREGVMPNMFTFSSVLRSCERLSDVKQLHSCIIKIGLESDVFVRSALIDIYSKLGELQEALNVFNEMVTADSVVWNSIIGAFAQHSDGDEALYLYKSMRRAGFLSDQSSLTSALRACTSLAMLELGQQVHVHVVKFDRDLILNNALLDMYCKCGGLEDAKSIFNRMIEKDVISWSTMIAGLAQNGCSIEALNLFHHMKTSGPKPNYITLVGVLFACSHAGLVNEGLYYFHSMKDLYGIDPGREHYGCMLDLLGRAGKLDDAVKLINEMNCKLDVVMWRTLLDACRVHQNVDLATLAAKEILKMDPQDTGAYVLLSNIYANSKRWDDVAKVRRNMRRRGVRKEPGCSWIDVNKQIHAFTLGGKSHPQINEINRQLNELISRLISVGYVPDANFVLQDLEEEQGENSLRYHSEKLAIVFGIMNYPREKTIRIGKNLRICGDCHLFAKLVAKLEQRHIVIRDPIRYHHFQDGFCSCNDYW</sequence>
<feature type="domain" description="DYW" evidence="7">
    <location>
        <begin position="545"/>
        <end position="637"/>
    </location>
</feature>
<evidence type="ECO:0000256" key="2">
    <source>
        <dbReference type="ARBA" id="ARBA00006643"/>
    </source>
</evidence>
<dbReference type="GO" id="GO:0009451">
    <property type="term" value="P:RNA modification"/>
    <property type="evidence" value="ECO:0007669"/>
    <property type="project" value="InterPro"/>
</dbReference>
<feature type="repeat" description="PPR" evidence="6">
    <location>
        <begin position="330"/>
        <end position="364"/>
    </location>
</feature>
<accession>A0AAE1MDQ9</accession>
<proteinExistence type="inferred from homology"/>
<dbReference type="Pfam" id="PF13041">
    <property type="entry name" value="PPR_2"/>
    <property type="match status" value="1"/>
</dbReference>
<dbReference type="FunFam" id="1.25.40.10:FF:000488">
    <property type="entry name" value="Pentatricopeptide repeat-containing protein, mitochondrial"/>
    <property type="match status" value="1"/>
</dbReference>
<dbReference type="EMBL" id="JAWXYG010000013">
    <property type="protein sequence ID" value="KAK4256121.1"/>
    <property type="molecule type" value="Genomic_DNA"/>
</dbReference>
<keyword evidence="5" id="KW-0496">Mitochondrion</keyword>
<dbReference type="GO" id="GO:0005739">
    <property type="term" value="C:mitochondrion"/>
    <property type="evidence" value="ECO:0007669"/>
    <property type="project" value="UniProtKB-SubCell"/>
</dbReference>
<feature type="repeat" description="PPR" evidence="6">
    <location>
        <begin position="467"/>
        <end position="501"/>
    </location>
</feature>
<dbReference type="GO" id="GO:0008270">
    <property type="term" value="F:zinc ion binding"/>
    <property type="evidence" value="ECO:0007669"/>
    <property type="project" value="InterPro"/>
</dbReference>
<dbReference type="InterPro" id="IPR046848">
    <property type="entry name" value="E_motif"/>
</dbReference>
<reference evidence="8" key="1">
    <citation type="submission" date="2023-10" db="EMBL/GenBank/DDBJ databases">
        <title>Chromosome-level genome of the transformable northern wattle, Acacia crassicarpa.</title>
        <authorList>
            <person name="Massaro I."/>
            <person name="Sinha N.R."/>
            <person name="Poethig S."/>
            <person name="Leichty A.R."/>
        </authorList>
    </citation>
    <scope>NUCLEOTIDE SEQUENCE</scope>
    <source>
        <strain evidence="8">Acra3RX</strain>
        <tissue evidence="8">Leaf</tissue>
    </source>
</reference>
<evidence type="ECO:0000256" key="4">
    <source>
        <dbReference type="ARBA" id="ARBA00022946"/>
    </source>
</evidence>
<dbReference type="InterPro" id="IPR032867">
    <property type="entry name" value="DYW_dom"/>
</dbReference>
<gene>
    <name evidence="8" type="ORF">QN277_009030</name>
</gene>
<evidence type="ECO:0000313" key="8">
    <source>
        <dbReference type="EMBL" id="KAK4256121.1"/>
    </source>
</evidence>
<evidence type="ECO:0000259" key="7">
    <source>
        <dbReference type="Pfam" id="PF14432"/>
    </source>
</evidence>
<keyword evidence="3" id="KW-0677">Repeat</keyword>
<organism evidence="8 9">
    <name type="scientific">Acacia crassicarpa</name>
    <name type="common">northern wattle</name>
    <dbReference type="NCBI Taxonomy" id="499986"/>
    <lineage>
        <taxon>Eukaryota</taxon>
        <taxon>Viridiplantae</taxon>
        <taxon>Streptophyta</taxon>
        <taxon>Embryophyta</taxon>
        <taxon>Tracheophyta</taxon>
        <taxon>Spermatophyta</taxon>
        <taxon>Magnoliopsida</taxon>
        <taxon>eudicotyledons</taxon>
        <taxon>Gunneridae</taxon>
        <taxon>Pentapetalae</taxon>
        <taxon>rosids</taxon>
        <taxon>fabids</taxon>
        <taxon>Fabales</taxon>
        <taxon>Fabaceae</taxon>
        <taxon>Caesalpinioideae</taxon>
        <taxon>mimosoid clade</taxon>
        <taxon>Acacieae</taxon>
        <taxon>Acacia</taxon>
    </lineage>
</organism>
<dbReference type="Gene3D" id="1.25.40.10">
    <property type="entry name" value="Tetratricopeptide repeat domain"/>
    <property type="match status" value="3"/>
</dbReference>